<sequence>MQENKRDYSHLSEDRWPFLGGDLFSQLTSAPLEARVIRLNDSQRSAQVTISHNIAFGGRIESVCGPLVETTVIRALFTHSRTALALSGRVDVAAICAECRKRAATREVPKETLHRSCLDPWGSPAATCPCFDLRMPPEICLPGSQEADGEIGCSDKACQLASEMVVSEGA</sequence>
<keyword evidence="2" id="KW-1185">Reference proteome</keyword>
<dbReference type="AlphaFoldDB" id="A0AA39IN23"/>
<dbReference type="EMBL" id="JAUCMV010000001">
    <property type="protein sequence ID" value="KAK0426419.1"/>
    <property type="molecule type" value="Genomic_DNA"/>
</dbReference>
<accession>A0AA39IN23</accession>
<comment type="caution">
    <text evidence="1">The sequence shown here is derived from an EMBL/GenBank/DDBJ whole genome shotgun (WGS) entry which is preliminary data.</text>
</comment>
<name>A0AA39IN23_9BILA</name>
<organism evidence="1 2">
    <name type="scientific">Steinernema hermaphroditum</name>
    <dbReference type="NCBI Taxonomy" id="289476"/>
    <lineage>
        <taxon>Eukaryota</taxon>
        <taxon>Metazoa</taxon>
        <taxon>Ecdysozoa</taxon>
        <taxon>Nematoda</taxon>
        <taxon>Chromadorea</taxon>
        <taxon>Rhabditida</taxon>
        <taxon>Tylenchina</taxon>
        <taxon>Panagrolaimomorpha</taxon>
        <taxon>Strongyloidoidea</taxon>
        <taxon>Steinernematidae</taxon>
        <taxon>Steinernema</taxon>
    </lineage>
</organism>
<proteinExistence type="predicted"/>
<evidence type="ECO:0000313" key="2">
    <source>
        <dbReference type="Proteomes" id="UP001175271"/>
    </source>
</evidence>
<gene>
    <name evidence="1" type="ORF">QR680_009698</name>
</gene>
<protein>
    <submittedName>
        <fullName evidence="1">Uncharacterized protein</fullName>
    </submittedName>
</protein>
<dbReference type="Proteomes" id="UP001175271">
    <property type="component" value="Unassembled WGS sequence"/>
</dbReference>
<evidence type="ECO:0000313" key="1">
    <source>
        <dbReference type="EMBL" id="KAK0426419.1"/>
    </source>
</evidence>
<reference evidence="1" key="1">
    <citation type="submission" date="2023-06" db="EMBL/GenBank/DDBJ databases">
        <title>Genomic analysis of the entomopathogenic nematode Steinernema hermaphroditum.</title>
        <authorList>
            <person name="Schwarz E.M."/>
            <person name="Heppert J.K."/>
            <person name="Baniya A."/>
            <person name="Schwartz H.T."/>
            <person name="Tan C.-H."/>
            <person name="Antoshechkin I."/>
            <person name="Sternberg P.W."/>
            <person name="Goodrich-Blair H."/>
            <person name="Dillman A.R."/>
        </authorList>
    </citation>
    <scope>NUCLEOTIDE SEQUENCE</scope>
    <source>
        <strain evidence="1">PS9179</strain>
        <tissue evidence="1">Whole animal</tissue>
    </source>
</reference>